<dbReference type="GO" id="GO:0019290">
    <property type="term" value="P:siderophore biosynthetic process"/>
    <property type="evidence" value="ECO:0007669"/>
    <property type="project" value="InterPro"/>
</dbReference>
<comment type="caution">
    <text evidence="3">The sequence shown here is derived from an EMBL/GenBank/DDBJ whole genome shotgun (WGS) entry which is preliminary data.</text>
</comment>
<dbReference type="EMBL" id="JABAIL010000001">
    <property type="protein sequence ID" value="NLR89848.1"/>
    <property type="molecule type" value="Genomic_DNA"/>
</dbReference>
<dbReference type="InterPro" id="IPR019432">
    <property type="entry name" value="Acyltransferase_MbtK/IucB-like"/>
</dbReference>
<dbReference type="PANTHER" id="PTHR31438">
    <property type="entry name" value="LYSINE N-ACYLTRANSFERASE C17G9.06C-RELATED"/>
    <property type="match status" value="1"/>
</dbReference>
<organism evidence="3 4">
    <name type="scientific">Flammeovirga agarivorans</name>
    <dbReference type="NCBI Taxonomy" id="2726742"/>
    <lineage>
        <taxon>Bacteria</taxon>
        <taxon>Pseudomonadati</taxon>
        <taxon>Bacteroidota</taxon>
        <taxon>Cytophagia</taxon>
        <taxon>Cytophagales</taxon>
        <taxon>Flammeovirgaceae</taxon>
        <taxon>Flammeovirga</taxon>
    </lineage>
</organism>
<reference evidence="3 4" key="1">
    <citation type="submission" date="2020-04" db="EMBL/GenBank/DDBJ databases">
        <title>Flammeovirga sp. SR4, a novel species isolated from seawater.</title>
        <authorList>
            <person name="Wang X."/>
        </authorList>
    </citation>
    <scope>NUCLEOTIDE SEQUENCE [LARGE SCALE GENOMIC DNA]</scope>
    <source>
        <strain evidence="3 4">SR4</strain>
    </source>
</reference>
<dbReference type="GO" id="GO:0016410">
    <property type="term" value="F:N-acyltransferase activity"/>
    <property type="evidence" value="ECO:0007669"/>
    <property type="project" value="TreeGrafter"/>
</dbReference>
<dbReference type="Gene3D" id="3.40.630.30">
    <property type="match status" value="1"/>
</dbReference>
<keyword evidence="4" id="KW-1185">Reference proteome</keyword>
<dbReference type="SUPFAM" id="SSF55729">
    <property type="entry name" value="Acyl-CoA N-acyltransferases (Nat)"/>
    <property type="match status" value="1"/>
</dbReference>
<name>A0A7X8SGL2_9BACT</name>
<comment type="pathway">
    <text evidence="1">Siderophore biosynthesis.</text>
</comment>
<dbReference type="Pfam" id="PF13523">
    <property type="entry name" value="Acetyltransf_8"/>
    <property type="match status" value="1"/>
</dbReference>
<evidence type="ECO:0000313" key="3">
    <source>
        <dbReference type="EMBL" id="NLR89848.1"/>
    </source>
</evidence>
<dbReference type="AlphaFoldDB" id="A0A7X8SGL2"/>
<evidence type="ECO:0000313" key="4">
    <source>
        <dbReference type="Proteomes" id="UP000585050"/>
    </source>
</evidence>
<dbReference type="InterPro" id="IPR016181">
    <property type="entry name" value="Acyl_CoA_acyltransferase"/>
</dbReference>
<dbReference type="PANTHER" id="PTHR31438:SF1">
    <property type="entry name" value="LYSINE N-ACYLTRANSFERASE C17G9.06C-RELATED"/>
    <property type="match status" value="1"/>
</dbReference>
<feature type="domain" description="Acyltransferase MbtK/IucB-like conserved" evidence="2">
    <location>
        <begin position="31"/>
        <end position="77"/>
    </location>
</feature>
<sequence length="195" mass="22892">MIIQKDHHVEWLENAKTHILPKEGYGTFSLRPFDLATDIDFLHEWVNLPYAKYWQLENSTKEKVKEVYEEIVNETSTIVFIGQFDNEPAFLVEYYKAQEDRIGEYYPAQEGDFGFHILVGPSDTPKKGFTTSVFKMVMDFLFQQDQVTRIVVEPDVDNDKIHVLNKRAGFQYDKVITLPEKKAHLAFCTREDYQL</sequence>
<evidence type="ECO:0000259" key="2">
    <source>
        <dbReference type="SMART" id="SM01006"/>
    </source>
</evidence>
<dbReference type="RefSeq" id="WP_168880532.1">
    <property type="nucleotide sequence ID" value="NZ_JABAIL010000001.1"/>
</dbReference>
<protein>
    <submittedName>
        <fullName evidence="3">Acetyltransferase</fullName>
    </submittedName>
</protein>
<dbReference type="Proteomes" id="UP000585050">
    <property type="component" value="Unassembled WGS sequence"/>
</dbReference>
<dbReference type="SMART" id="SM01006">
    <property type="entry name" value="AlcB"/>
    <property type="match status" value="1"/>
</dbReference>
<evidence type="ECO:0000256" key="1">
    <source>
        <dbReference type="ARBA" id="ARBA00004924"/>
    </source>
</evidence>
<gene>
    <name evidence="3" type="ORF">HGP29_01465</name>
</gene>
<accession>A0A7X8SGL2</accession>
<keyword evidence="3" id="KW-0808">Transferase</keyword>
<proteinExistence type="predicted"/>